<dbReference type="OMA" id="PKMATSG"/>
<dbReference type="Proteomes" id="UP000008810">
    <property type="component" value="Chromosome 4"/>
</dbReference>
<keyword evidence="2" id="KW-0812">Transmembrane</keyword>
<dbReference type="KEGG" id="bdi:100836094"/>
<feature type="compositionally biased region" description="Low complexity" evidence="1">
    <location>
        <begin position="199"/>
        <end position="208"/>
    </location>
</feature>
<evidence type="ECO:0000256" key="1">
    <source>
        <dbReference type="SAM" id="MobiDB-lite"/>
    </source>
</evidence>
<feature type="region of interest" description="Disordered" evidence="1">
    <location>
        <begin position="154"/>
        <end position="239"/>
    </location>
</feature>
<feature type="transmembrane region" description="Helical" evidence="2">
    <location>
        <begin position="29"/>
        <end position="46"/>
    </location>
</feature>
<name>I1IGD0_BRADI</name>
<feature type="compositionally biased region" description="Basic residues" evidence="1">
    <location>
        <begin position="171"/>
        <end position="182"/>
    </location>
</feature>
<evidence type="ECO:0000313" key="3">
    <source>
        <dbReference type="EMBL" id="PNT62306.1"/>
    </source>
</evidence>
<dbReference type="Gramene" id="KQJ85756">
    <property type="protein sequence ID" value="KQJ85756"/>
    <property type="gene ID" value="BRADI_4g01480v3"/>
</dbReference>
<keyword evidence="2" id="KW-1133">Transmembrane helix</keyword>
<dbReference type="EMBL" id="CM000883">
    <property type="protein sequence ID" value="KQJ85756.1"/>
    <property type="molecule type" value="Genomic_DNA"/>
</dbReference>
<dbReference type="EnsemblPlants" id="KQJ85756">
    <property type="protein sequence ID" value="KQJ85756"/>
    <property type="gene ID" value="BRADI_4g01480v3"/>
</dbReference>
<organism evidence="3">
    <name type="scientific">Brachypodium distachyon</name>
    <name type="common">Purple false brome</name>
    <name type="synonym">Trachynia distachya</name>
    <dbReference type="NCBI Taxonomy" id="15368"/>
    <lineage>
        <taxon>Eukaryota</taxon>
        <taxon>Viridiplantae</taxon>
        <taxon>Streptophyta</taxon>
        <taxon>Embryophyta</taxon>
        <taxon>Tracheophyta</taxon>
        <taxon>Spermatophyta</taxon>
        <taxon>Magnoliopsida</taxon>
        <taxon>Liliopsida</taxon>
        <taxon>Poales</taxon>
        <taxon>Poaceae</taxon>
        <taxon>BOP clade</taxon>
        <taxon>Pooideae</taxon>
        <taxon>Stipodae</taxon>
        <taxon>Brachypodieae</taxon>
        <taxon>Brachypodium</taxon>
    </lineage>
</organism>
<protein>
    <recommendedName>
        <fullName evidence="6">DUF4408 domain-containing protein</fullName>
    </recommendedName>
</protein>
<evidence type="ECO:0000256" key="2">
    <source>
        <dbReference type="SAM" id="Phobius"/>
    </source>
</evidence>
<evidence type="ECO:0008006" key="6">
    <source>
        <dbReference type="Google" id="ProtNLM"/>
    </source>
</evidence>
<dbReference type="Gramene" id="PNT62306">
    <property type="protein sequence ID" value="PNT62306"/>
    <property type="gene ID" value="BRADI_4g01480v3"/>
</dbReference>
<dbReference type="Pfam" id="PF05553">
    <property type="entry name" value="DUF761"/>
    <property type="match status" value="1"/>
</dbReference>
<proteinExistence type="predicted"/>
<dbReference type="PANTHER" id="PTHR35997:SF6">
    <property type="entry name" value="COTTON FIBER PROTEIN"/>
    <property type="match status" value="1"/>
</dbReference>
<dbReference type="EMBL" id="CM000883">
    <property type="protein sequence ID" value="PNT62306.1"/>
    <property type="molecule type" value="Genomic_DNA"/>
</dbReference>
<dbReference type="AlphaFoldDB" id="I1IGD0"/>
<reference evidence="4" key="3">
    <citation type="submission" date="2018-08" db="UniProtKB">
        <authorList>
            <consortium name="EnsemblPlants"/>
        </authorList>
    </citation>
    <scope>IDENTIFICATION</scope>
    <source>
        <strain evidence="4">cv. Bd21</strain>
    </source>
</reference>
<dbReference type="GeneID" id="100836094"/>
<keyword evidence="2" id="KW-0472">Membrane</keyword>
<dbReference type="InterPro" id="IPR008480">
    <property type="entry name" value="DUF761_pln"/>
</dbReference>
<keyword evidence="5" id="KW-1185">Reference proteome</keyword>
<sequence length="275" mass="30736">MLPLVNMQAPDHNHHPDKTTRQMEMMRKVSISIIVMALPVLYASVLRVPPATLLRDTTFWFLFSNSIIVFIAADSGTLFFTPSSSSSSDHAVDDDRPFVVSVSGDFAPPTMVLDEYSGANDGHGDAAAAIDEHDVNMPEREETTAMAMWMSAPPSSALTAGVDSGATVRPAMRRRRRSRSHSSRALVVAPPPEQEEKSVVVQEETTTKQLRRTATEPRPPAPEKKEKEDEESEYYARLSDEELNRRVEDFIARFNREIRLQVEREDQQTLPQAAA</sequence>
<evidence type="ECO:0000313" key="4">
    <source>
        <dbReference type="EnsemblPlants" id="KQJ85756"/>
    </source>
</evidence>
<reference evidence="3 4" key="1">
    <citation type="journal article" date="2010" name="Nature">
        <title>Genome sequencing and analysis of the model grass Brachypodium distachyon.</title>
        <authorList>
            <consortium name="International Brachypodium Initiative"/>
        </authorList>
    </citation>
    <scope>NUCLEOTIDE SEQUENCE [LARGE SCALE GENOMIC DNA]</scope>
    <source>
        <strain evidence="3">Bd21</strain>
        <strain evidence="4">cv. Bd21</strain>
    </source>
</reference>
<feature type="transmembrane region" description="Helical" evidence="2">
    <location>
        <begin position="58"/>
        <end position="80"/>
    </location>
</feature>
<dbReference type="HOGENOM" id="CLU_971194_0_0_1"/>
<evidence type="ECO:0000313" key="5">
    <source>
        <dbReference type="Proteomes" id="UP000008810"/>
    </source>
</evidence>
<dbReference type="EnsemblPlants" id="PNT62306">
    <property type="protein sequence ID" value="PNT62306"/>
    <property type="gene ID" value="BRADI_4g01480v3"/>
</dbReference>
<gene>
    <name evidence="4" type="primary">LOC100836094</name>
    <name evidence="3" type="ORF">BRADI_4g01480v3</name>
</gene>
<accession>I1IGD0</accession>
<dbReference type="PANTHER" id="PTHR35997">
    <property type="entry name" value="COTTON FIBER PROTEIN-RELATED"/>
    <property type="match status" value="1"/>
</dbReference>
<reference evidence="3" key="2">
    <citation type="submission" date="2017-06" db="EMBL/GenBank/DDBJ databases">
        <title>WGS assembly of Brachypodium distachyon.</title>
        <authorList>
            <consortium name="The International Brachypodium Initiative"/>
            <person name="Lucas S."/>
            <person name="Harmon-Smith M."/>
            <person name="Lail K."/>
            <person name="Tice H."/>
            <person name="Grimwood J."/>
            <person name="Bruce D."/>
            <person name="Barry K."/>
            <person name="Shu S."/>
            <person name="Lindquist E."/>
            <person name="Wang M."/>
            <person name="Pitluck S."/>
            <person name="Vogel J.P."/>
            <person name="Garvin D.F."/>
            <person name="Mockler T.C."/>
            <person name="Schmutz J."/>
            <person name="Rokhsar D."/>
            <person name="Bevan M.W."/>
        </authorList>
    </citation>
    <scope>NUCLEOTIDE SEQUENCE</scope>
    <source>
        <strain evidence="3">Bd21</strain>
    </source>
</reference>
<dbReference type="RefSeq" id="XP_003579123.1">
    <property type="nucleotide sequence ID" value="XM_003579075.4"/>
</dbReference>
<dbReference type="eggNOG" id="ENOG502S1CD">
    <property type="taxonomic scope" value="Eukaryota"/>
</dbReference>
<dbReference type="OrthoDB" id="680761at2759"/>